<dbReference type="EMBL" id="QFYR01000001">
    <property type="protein sequence ID" value="RAK58057.1"/>
    <property type="molecule type" value="Genomic_DNA"/>
</dbReference>
<dbReference type="Pfam" id="PF00027">
    <property type="entry name" value="cNMP_binding"/>
    <property type="match status" value="1"/>
</dbReference>
<gene>
    <name evidence="5" type="ORF">DJ018_09155</name>
</gene>
<keyword evidence="1" id="KW-0805">Transcription regulation</keyword>
<dbReference type="Gene3D" id="2.60.120.10">
    <property type="entry name" value="Jelly Rolls"/>
    <property type="match status" value="1"/>
</dbReference>
<accession>A0A328ATX1</accession>
<sequence>MAHRNSSNLQPFLDRLNLRSRLLKEEQEAVLNLPVYAAQVRPNEDHVALGEMTDHATFVVSGVLGRFDQNANGERQITALHIAGDMADLNSVVEPRATSALQALSTTTILQVPHRPIREMTARYPALAEAFWRDCMVDAAVLAQWVVNLGRRSAAARIAHLLCETATRCRQGDDKQALRFDFPLTQAQLADATGLTSIHVNRTLKTLSGTVAVAQKSVDILDWDALAARGDFNRTYLQADIRPSERLRIMAA</sequence>
<dbReference type="InterPro" id="IPR014710">
    <property type="entry name" value="RmlC-like_jellyroll"/>
</dbReference>
<keyword evidence="3" id="KW-0804">Transcription</keyword>
<evidence type="ECO:0000259" key="4">
    <source>
        <dbReference type="PROSITE" id="PS51063"/>
    </source>
</evidence>
<dbReference type="OrthoDB" id="7584044at2"/>
<dbReference type="GO" id="GO:0006355">
    <property type="term" value="P:regulation of DNA-templated transcription"/>
    <property type="evidence" value="ECO:0007669"/>
    <property type="project" value="InterPro"/>
</dbReference>
<dbReference type="SUPFAM" id="SSF46785">
    <property type="entry name" value="Winged helix' DNA-binding domain"/>
    <property type="match status" value="1"/>
</dbReference>
<dbReference type="GO" id="GO:0003677">
    <property type="term" value="F:DNA binding"/>
    <property type="evidence" value="ECO:0007669"/>
    <property type="project" value="UniProtKB-KW"/>
</dbReference>
<proteinExistence type="predicted"/>
<reference evidence="6" key="1">
    <citation type="submission" date="2018-05" db="EMBL/GenBank/DDBJ databases">
        <authorList>
            <person name="Li X."/>
        </authorList>
    </citation>
    <scope>NUCLEOTIDE SEQUENCE [LARGE SCALE GENOMIC DNA]</scope>
    <source>
        <strain evidence="6">YIM 73061</strain>
    </source>
</reference>
<protein>
    <submittedName>
        <fullName evidence="5">Crp/Fnr family transcriptional regulator</fullName>
    </submittedName>
</protein>
<evidence type="ECO:0000256" key="2">
    <source>
        <dbReference type="ARBA" id="ARBA00023125"/>
    </source>
</evidence>
<keyword evidence="2" id="KW-0238">DNA-binding</keyword>
<dbReference type="Proteomes" id="UP000249725">
    <property type="component" value="Unassembled WGS sequence"/>
</dbReference>
<evidence type="ECO:0000256" key="3">
    <source>
        <dbReference type="ARBA" id="ARBA00023163"/>
    </source>
</evidence>
<dbReference type="InterPro" id="IPR018490">
    <property type="entry name" value="cNMP-bd_dom_sf"/>
</dbReference>
<dbReference type="PROSITE" id="PS51063">
    <property type="entry name" value="HTH_CRP_2"/>
    <property type="match status" value="1"/>
</dbReference>
<evidence type="ECO:0000313" key="6">
    <source>
        <dbReference type="Proteomes" id="UP000249725"/>
    </source>
</evidence>
<dbReference type="SUPFAM" id="SSF51206">
    <property type="entry name" value="cAMP-binding domain-like"/>
    <property type="match status" value="1"/>
</dbReference>
<dbReference type="Pfam" id="PF13545">
    <property type="entry name" value="HTH_Crp_2"/>
    <property type="match status" value="1"/>
</dbReference>
<evidence type="ECO:0000256" key="1">
    <source>
        <dbReference type="ARBA" id="ARBA00023015"/>
    </source>
</evidence>
<dbReference type="InterPro" id="IPR036390">
    <property type="entry name" value="WH_DNA-bd_sf"/>
</dbReference>
<dbReference type="CDD" id="cd00038">
    <property type="entry name" value="CAP_ED"/>
    <property type="match status" value="1"/>
</dbReference>
<feature type="domain" description="HTH crp-type" evidence="4">
    <location>
        <begin position="152"/>
        <end position="224"/>
    </location>
</feature>
<organism evidence="5 6">
    <name type="scientific">Phenylobacterium deserti</name>
    <dbReference type="NCBI Taxonomy" id="1914756"/>
    <lineage>
        <taxon>Bacteria</taxon>
        <taxon>Pseudomonadati</taxon>
        <taxon>Pseudomonadota</taxon>
        <taxon>Alphaproteobacteria</taxon>
        <taxon>Caulobacterales</taxon>
        <taxon>Caulobacteraceae</taxon>
        <taxon>Phenylobacterium</taxon>
    </lineage>
</organism>
<dbReference type="Gene3D" id="1.10.10.10">
    <property type="entry name" value="Winged helix-like DNA-binding domain superfamily/Winged helix DNA-binding domain"/>
    <property type="match status" value="1"/>
</dbReference>
<dbReference type="InterPro" id="IPR012318">
    <property type="entry name" value="HTH_CRP"/>
</dbReference>
<evidence type="ECO:0000313" key="5">
    <source>
        <dbReference type="EMBL" id="RAK58057.1"/>
    </source>
</evidence>
<dbReference type="AlphaFoldDB" id="A0A328ATX1"/>
<keyword evidence="6" id="KW-1185">Reference proteome</keyword>
<dbReference type="InterPro" id="IPR000595">
    <property type="entry name" value="cNMP-bd_dom"/>
</dbReference>
<dbReference type="InterPro" id="IPR036388">
    <property type="entry name" value="WH-like_DNA-bd_sf"/>
</dbReference>
<comment type="caution">
    <text evidence="5">The sequence shown here is derived from an EMBL/GenBank/DDBJ whole genome shotgun (WGS) entry which is preliminary data.</text>
</comment>
<name>A0A328ATX1_9CAUL</name>